<evidence type="ECO:0000313" key="1">
    <source>
        <dbReference type="EMBL" id="PFH48734.1"/>
    </source>
</evidence>
<keyword evidence="2" id="KW-1185">Reference proteome</keyword>
<dbReference type="Pfam" id="PF08843">
    <property type="entry name" value="AbiEii"/>
    <property type="match status" value="1"/>
</dbReference>
<dbReference type="InterPro" id="IPR014942">
    <property type="entry name" value="AbiEii"/>
</dbReference>
<accession>A0A2A9NHC8</accession>
<reference evidence="1 2" key="1">
    <citation type="submission" date="2014-02" db="EMBL/GenBank/DDBJ databases">
        <title>Transposable element dynamics among asymbiotic and ectomycorrhizal Amanita fungi.</title>
        <authorList>
            <consortium name="DOE Joint Genome Institute"/>
            <person name="Hess J."/>
            <person name="Skrede I."/>
            <person name="Wolfe B."/>
            <person name="LaButti K."/>
            <person name="Ohm R.A."/>
            <person name="Grigoriev I.V."/>
            <person name="Pringle A."/>
        </authorList>
    </citation>
    <scope>NUCLEOTIDE SEQUENCE [LARGE SCALE GENOMIC DNA]</scope>
    <source>
        <strain evidence="1 2">SKay4041</strain>
    </source>
</reference>
<gene>
    <name evidence="1" type="ORF">AMATHDRAFT_49288</name>
</gene>
<sequence length="225" mass="26558">MSLTAKDIRRVSRRTVEALRDIGYECYLFGSAACHLWGMDYRVPDASNIFSQDIDIVVLTDDDPEEIKAKLEEHGSRFYLVLRKRYKVLYYALRWRPRIRCKVDIVTPKTRRINAPDIPRDLTLFMGDIPVIPFLPLVLLKLLGWHSRHTTDKPHLQRKISRDETDIRALLRMLNVDDTLHDNPWLRTTKPWLVRSARVHVKAFAEKFPSTIESWRSIGFRIRLH</sequence>
<protein>
    <submittedName>
        <fullName evidence="1">Uncharacterized protein</fullName>
    </submittedName>
</protein>
<dbReference type="AlphaFoldDB" id="A0A2A9NHC8"/>
<dbReference type="EMBL" id="KZ302052">
    <property type="protein sequence ID" value="PFH48734.1"/>
    <property type="molecule type" value="Genomic_DNA"/>
</dbReference>
<dbReference type="SUPFAM" id="SSF81301">
    <property type="entry name" value="Nucleotidyltransferase"/>
    <property type="match status" value="1"/>
</dbReference>
<name>A0A2A9NHC8_9AGAR</name>
<organism evidence="1 2">
    <name type="scientific">Amanita thiersii Skay4041</name>
    <dbReference type="NCBI Taxonomy" id="703135"/>
    <lineage>
        <taxon>Eukaryota</taxon>
        <taxon>Fungi</taxon>
        <taxon>Dikarya</taxon>
        <taxon>Basidiomycota</taxon>
        <taxon>Agaricomycotina</taxon>
        <taxon>Agaricomycetes</taxon>
        <taxon>Agaricomycetidae</taxon>
        <taxon>Agaricales</taxon>
        <taxon>Pluteineae</taxon>
        <taxon>Amanitaceae</taxon>
        <taxon>Amanita</taxon>
    </lineage>
</organism>
<proteinExistence type="predicted"/>
<dbReference type="OrthoDB" id="3133286at2759"/>
<dbReference type="InterPro" id="IPR043519">
    <property type="entry name" value="NT_sf"/>
</dbReference>
<dbReference type="Proteomes" id="UP000242287">
    <property type="component" value="Unassembled WGS sequence"/>
</dbReference>
<evidence type="ECO:0000313" key="2">
    <source>
        <dbReference type="Proteomes" id="UP000242287"/>
    </source>
</evidence>